<dbReference type="PhylomeDB" id="K6UYP6"/>
<sequence length="148" mass="17090">MMKPEVINANDDSKDYSRWKIIYPNYLNKKKKVKEGRKINLNYCVTDPSVDEIALACKELKVQCVVEKNKYYPRDWLVEGRIRIKMPDAESSNIYSKFALMKQIGLKLQTIKANVEPTVAGDMLGNVINPRFNAESAKLDILFFAHFL</sequence>
<dbReference type="eggNOG" id="KOG3198">
    <property type="taxonomic scope" value="Eukaryota"/>
</dbReference>
<keyword evidence="3" id="KW-0733">Signal recognition particle</keyword>
<dbReference type="PANTHER" id="PTHR17453">
    <property type="entry name" value="SIGNAL RECOGNITION PARTICLE 19 KD PROTEIN"/>
    <property type="match status" value="1"/>
</dbReference>
<evidence type="ECO:0000256" key="1">
    <source>
        <dbReference type="ARBA" id="ARBA00004496"/>
    </source>
</evidence>
<evidence type="ECO:0000256" key="4">
    <source>
        <dbReference type="ARBA" id="ARBA00023274"/>
    </source>
</evidence>
<keyword evidence="6" id="KW-1185">Reference proteome</keyword>
<evidence type="ECO:0000256" key="2">
    <source>
        <dbReference type="ARBA" id="ARBA00022490"/>
    </source>
</evidence>
<dbReference type="KEGG" id="pcy:PCYB_144270"/>
<dbReference type="Gene3D" id="3.30.56.30">
    <property type="entry name" value="Signal recognition particle, SRP19-like subunit"/>
    <property type="match status" value="1"/>
</dbReference>
<evidence type="ECO:0000313" key="5">
    <source>
        <dbReference type="EMBL" id="GAB68999.1"/>
    </source>
</evidence>
<accession>K6UYP6</accession>
<organism evidence="5 6">
    <name type="scientific">Plasmodium cynomolgi (strain B)</name>
    <dbReference type="NCBI Taxonomy" id="1120755"/>
    <lineage>
        <taxon>Eukaryota</taxon>
        <taxon>Sar</taxon>
        <taxon>Alveolata</taxon>
        <taxon>Apicomplexa</taxon>
        <taxon>Aconoidasida</taxon>
        <taxon>Haemosporida</taxon>
        <taxon>Plasmodiidae</taxon>
        <taxon>Plasmodium</taxon>
        <taxon>Plasmodium (Plasmodium)</taxon>
    </lineage>
</organism>
<protein>
    <submittedName>
        <fullName evidence="5">Signal recognition particle 19 kd protein</fullName>
    </submittedName>
</protein>
<dbReference type="OrthoDB" id="2190947at2759"/>
<dbReference type="GO" id="GO:0005786">
    <property type="term" value="C:signal recognition particle, endoplasmic reticulum targeting"/>
    <property type="evidence" value="ECO:0007669"/>
    <property type="project" value="UniProtKB-KW"/>
</dbReference>
<dbReference type="PANTHER" id="PTHR17453:SF0">
    <property type="entry name" value="SIGNAL RECOGNITION PARTICLE 19 KDA PROTEIN"/>
    <property type="match status" value="1"/>
</dbReference>
<dbReference type="VEuPathDB" id="PlasmoDB:PCYB_144270"/>
<dbReference type="GO" id="GO:0006617">
    <property type="term" value="P:SRP-dependent cotranslational protein targeting to membrane, signal sequence recognition"/>
    <property type="evidence" value="ECO:0007669"/>
    <property type="project" value="TreeGrafter"/>
</dbReference>
<reference evidence="5 6" key="1">
    <citation type="journal article" date="2012" name="Nat. Genet.">
        <title>Plasmodium cynomolgi genome sequences provide insight into Plasmodium vivax and the monkey malaria clade.</title>
        <authorList>
            <person name="Tachibana S."/>
            <person name="Sullivan S.A."/>
            <person name="Kawai S."/>
            <person name="Nakamura S."/>
            <person name="Kim H.R."/>
            <person name="Goto N."/>
            <person name="Arisue N."/>
            <person name="Palacpac N.M.Q."/>
            <person name="Honma H."/>
            <person name="Yagi M."/>
            <person name="Tougan T."/>
            <person name="Katakai Y."/>
            <person name="Kaneko O."/>
            <person name="Mita T."/>
            <person name="Kita K."/>
            <person name="Yasutomi Y."/>
            <person name="Sutton P.L."/>
            <person name="Shakhbatyan R."/>
            <person name="Horii T."/>
            <person name="Yasunaga T."/>
            <person name="Barnwell J.W."/>
            <person name="Escalante A.A."/>
            <person name="Carlton J.M."/>
            <person name="Tanabe K."/>
        </authorList>
    </citation>
    <scope>NUCLEOTIDE SEQUENCE [LARGE SCALE GENOMIC DNA]</scope>
    <source>
        <strain evidence="5 6">B</strain>
    </source>
</reference>
<dbReference type="EMBL" id="DF157106">
    <property type="protein sequence ID" value="GAB68999.1"/>
    <property type="molecule type" value="Genomic_DNA"/>
</dbReference>
<keyword evidence="4" id="KW-0687">Ribonucleoprotein</keyword>
<dbReference type="GO" id="GO:0008312">
    <property type="term" value="F:7S RNA binding"/>
    <property type="evidence" value="ECO:0007669"/>
    <property type="project" value="InterPro"/>
</dbReference>
<dbReference type="AlphaFoldDB" id="K6UYP6"/>
<dbReference type="GeneID" id="14695380"/>
<gene>
    <name evidence="5" type="ORF">PCYB_144270</name>
</gene>
<proteinExistence type="predicted"/>
<keyword evidence="2" id="KW-0963">Cytoplasm</keyword>
<dbReference type="Proteomes" id="UP000006319">
    <property type="component" value="Chromosome 14"/>
</dbReference>
<evidence type="ECO:0000313" key="6">
    <source>
        <dbReference type="Proteomes" id="UP000006319"/>
    </source>
</evidence>
<dbReference type="SUPFAM" id="SSF69695">
    <property type="entry name" value="SRP19"/>
    <property type="match status" value="1"/>
</dbReference>
<dbReference type="OMA" id="QCVVEKN"/>
<name>K6UYP6_PLACD</name>
<dbReference type="InterPro" id="IPR036521">
    <property type="entry name" value="SRP19-like_sf"/>
</dbReference>
<dbReference type="InterPro" id="IPR002778">
    <property type="entry name" value="Signal_recog_particle_SRP19"/>
</dbReference>
<evidence type="ECO:0000256" key="3">
    <source>
        <dbReference type="ARBA" id="ARBA00023135"/>
    </source>
</evidence>
<dbReference type="RefSeq" id="XP_004224946.1">
    <property type="nucleotide sequence ID" value="XM_004224898.1"/>
</dbReference>
<comment type="subcellular location">
    <subcellularLocation>
        <location evidence="1">Cytoplasm</location>
    </subcellularLocation>
</comment>
<dbReference type="Pfam" id="PF01922">
    <property type="entry name" value="SRP19"/>
    <property type="match status" value="1"/>
</dbReference>